<dbReference type="InterPro" id="IPR014001">
    <property type="entry name" value="Helicase_ATP-bd"/>
</dbReference>
<evidence type="ECO:0000256" key="3">
    <source>
        <dbReference type="ARBA" id="ARBA00022741"/>
    </source>
</evidence>
<sequence length="479" mass="52151">MSDNQKMADKAVPVLRFEDFGLAEKILRALNDQGYTSPTPIQQQAIPVVLQGRDVMGAAQTGTGKTAGFSLPVIQVLLPTANTSMSPARHPVRALILTPTRELADQVADNVRNYAHYTGLRSAVVFGGVDMAAQTTALRAGVEILIATPGRLLDHVQQKSVNLSQTSILIMDEADRMLDMGFLPDLQRIINLLPQKRQNLMFSATFSPEIKKLAATILNNPVTIEVARSNATADNVSQAVYQVDEADKSGAVAHIIQSQNLKQVLVFTNTRIGASRLTRLLEKKGIRSTAIHGDKTQPERMAALEAFKQGEIDALVATDVAARGLDIAELPCVINYDLPFTAEDYVHRIGRTGRAGASGDAISLYSAKDERSLADIEKLIKRKLPRTSLTGFDGKKSFSERSVQRQREGGHGMTSSGKRSDRSPYKSVVLERKGKHDPWFDKPYEPSSSSSAEVKEDSKSVEKSPKKKVAALLGGLPKK</sequence>
<dbReference type="KEGG" id="ovb:NB640_02755"/>
<evidence type="ECO:0000256" key="4">
    <source>
        <dbReference type="ARBA" id="ARBA00022801"/>
    </source>
</evidence>
<name>A0A9E9M142_9BURK</name>
<feature type="domain" description="DEAD-box RNA helicase Q" evidence="15">
    <location>
        <begin position="15"/>
        <end position="43"/>
    </location>
</feature>
<dbReference type="PROSITE" id="PS00039">
    <property type="entry name" value="DEAD_ATP_HELICASE"/>
    <property type="match status" value="1"/>
</dbReference>
<keyword evidence="5 11" id="KW-0347">Helicase</keyword>
<gene>
    <name evidence="16" type="ORF">NB640_02755</name>
</gene>
<feature type="domain" description="Helicase ATP-binding" evidence="13">
    <location>
        <begin position="46"/>
        <end position="224"/>
    </location>
</feature>
<dbReference type="InterPro" id="IPR027417">
    <property type="entry name" value="P-loop_NTPase"/>
</dbReference>
<comment type="catalytic activity">
    <reaction evidence="8">
        <text>ATP + H2O = ADP + phosphate + H(+)</text>
        <dbReference type="Rhea" id="RHEA:13065"/>
        <dbReference type="ChEBI" id="CHEBI:15377"/>
        <dbReference type="ChEBI" id="CHEBI:15378"/>
        <dbReference type="ChEBI" id="CHEBI:30616"/>
        <dbReference type="ChEBI" id="CHEBI:43474"/>
        <dbReference type="ChEBI" id="CHEBI:456216"/>
        <dbReference type="EC" id="3.6.4.13"/>
    </reaction>
</comment>
<feature type="compositionally biased region" description="Basic and acidic residues" evidence="12">
    <location>
        <begin position="393"/>
        <end position="410"/>
    </location>
</feature>
<dbReference type="InterPro" id="IPR044742">
    <property type="entry name" value="DEAD/DEAH_RhlB"/>
</dbReference>
<dbReference type="FunFam" id="3.40.50.300:FF:000108">
    <property type="entry name" value="ATP-dependent RNA helicase RhlE"/>
    <property type="match status" value="1"/>
</dbReference>
<dbReference type="GO" id="GO:0016787">
    <property type="term" value="F:hydrolase activity"/>
    <property type="evidence" value="ECO:0007669"/>
    <property type="project" value="UniProtKB-KW"/>
</dbReference>
<dbReference type="PROSITE" id="PS51192">
    <property type="entry name" value="HELICASE_ATP_BIND_1"/>
    <property type="match status" value="1"/>
</dbReference>
<dbReference type="GO" id="GO:0005829">
    <property type="term" value="C:cytosol"/>
    <property type="evidence" value="ECO:0007669"/>
    <property type="project" value="TreeGrafter"/>
</dbReference>
<dbReference type="InterPro" id="IPR014014">
    <property type="entry name" value="RNA_helicase_DEAD_Q_motif"/>
</dbReference>
<protein>
    <recommendedName>
        <fullName evidence="9">DEAD-box ATP-dependent RNA helicase RhpA</fullName>
        <ecNumber evidence="1">3.6.4.13</ecNumber>
    </recommendedName>
</protein>
<evidence type="ECO:0000313" key="16">
    <source>
        <dbReference type="EMBL" id="WAW10598.1"/>
    </source>
</evidence>
<dbReference type="InterPro" id="IPR000629">
    <property type="entry name" value="RNA-helicase_DEAD-box_CS"/>
</dbReference>
<dbReference type="InterPro" id="IPR011545">
    <property type="entry name" value="DEAD/DEAH_box_helicase_dom"/>
</dbReference>
<dbReference type="GO" id="GO:0003676">
    <property type="term" value="F:nucleic acid binding"/>
    <property type="evidence" value="ECO:0007669"/>
    <property type="project" value="InterPro"/>
</dbReference>
<feature type="domain" description="Helicase C-terminal" evidence="14">
    <location>
        <begin position="235"/>
        <end position="395"/>
    </location>
</feature>
<keyword evidence="3 11" id="KW-0547">Nucleotide-binding</keyword>
<dbReference type="PROSITE" id="PS51194">
    <property type="entry name" value="HELICASE_CTER"/>
    <property type="match status" value="1"/>
</dbReference>
<dbReference type="SMART" id="SM00490">
    <property type="entry name" value="HELICc"/>
    <property type="match status" value="1"/>
</dbReference>
<keyword evidence="2" id="KW-0963">Cytoplasm</keyword>
<dbReference type="RefSeq" id="WP_269309624.1">
    <property type="nucleotide sequence ID" value="NZ_CP098242.1"/>
</dbReference>
<dbReference type="Proteomes" id="UP001156215">
    <property type="component" value="Chromosome"/>
</dbReference>
<dbReference type="Pfam" id="PF00271">
    <property type="entry name" value="Helicase_C"/>
    <property type="match status" value="1"/>
</dbReference>
<keyword evidence="6 11" id="KW-0067">ATP-binding</keyword>
<dbReference type="GO" id="GO:0042255">
    <property type="term" value="P:ribosome assembly"/>
    <property type="evidence" value="ECO:0007669"/>
    <property type="project" value="UniProtKB-ARBA"/>
</dbReference>
<evidence type="ECO:0000256" key="1">
    <source>
        <dbReference type="ARBA" id="ARBA00012552"/>
    </source>
</evidence>
<reference evidence="16" key="1">
    <citation type="journal article" date="2022" name="Front. Microbiol.">
        <title>New perspectives on an old grouping: The genomic and phenotypic variability of Oxalobacter formigenes and the implications for calcium oxalate stone prevention.</title>
        <authorList>
            <person name="Chmiel J.A."/>
            <person name="Carr C."/>
            <person name="Stuivenberg G.A."/>
            <person name="Venema R."/>
            <person name="Chanyi R.M."/>
            <person name="Al K.F."/>
            <person name="Giguere D."/>
            <person name="Say H."/>
            <person name="Akouris P.P."/>
            <person name="Dominguez Romero S.A."/>
            <person name="Kwong A."/>
            <person name="Tai V."/>
            <person name="Koval S.F."/>
            <person name="Razvi H."/>
            <person name="Bjazevic J."/>
            <person name="Burton J.P."/>
        </authorList>
    </citation>
    <scope>NUCLEOTIDE SEQUENCE</scope>
    <source>
        <strain evidence="16">WoOx3</strain>
    </source>
</reference>
<dbReference type="PANTHER" id="PTHR47959:SF13">
    <property type="entry name" value="ATP-DEPENDENT RNA HELICASE RHLE"/>
    <property type="match status" value="1"/>
</dbReference>
<dbReference type="PANTHER" id="PTHR47959">
    <property type="entry name" value="ATP-DEPENDENT RNA HELICASE RHLE-RELATED"/>
    <property type="match status" value="1"/>
</dbReference>
<dbReference type="Pfam" id="PF00270">
    <property type="entry name" value="DEAD"/>
    <property type="match status" value="1"/>
</dbReference>
<dbReference type="EMBL" id="CP098242">
    <property type="protein sequence ID" value="WAW10598.1"/>
    <property type="molecule type" value="Genomic_DNA"/>
</dbReference>
<keyword evidence="17" id="KW-1185">Reference proteome</keyword>
<comment type="similarity">
    <text evidence="7 11">Belongs to the DEAD box helicase family.</text>
</comment>
<evidence type="ECO:0000256" key="2">
    <source>
        <dbReference type="ARBA" id="ARBA00022490"/>
    </source>
</evidence>
<dbReference type="SMART" id="SM00487">
    <property type="entry name" value="DEXDc"/>
    <property type="match status" value="1"/>
</dbReference>
<dbReference type="GO" id="GO:0003724">
    <property type="term" value="F:RNA helicase activity"/>
    <property type="evidence" value="ECO:0007669"/>
    <property type="project" value="UniProtKB-EC"/>
</dbReference>
<dbReference type="PROSITE" id="PS51195">
    <property type="entry name" value="Q_MOTIF"/>
    <property type="match status" value="1"/>
</dbReference>
<dbReference type="SUPFAM" id="SSF52540">
    <property type="entry name" value="P-loop containing nucleoside triphosphate hydrolases"/>
    <property type="match status" value="1"/>
</dbReference>
<organism evidence="16 17">
    <name type="scientific">Oxalobacter vibrioformis</name>
    <dbReference type="NCBI Taxonomy" id="933080"/>
    <lineage>
        <taxon>Bacteria</taxon>
        <taxon>Pseudomonadati</taxon>
        <taxon>Pseudomonadota</taxon>
        <taxon>Betaproteobacteria</taxon>
        <taxon>Burkholderiales</taxon>
        <taxon>Oxalobacteraceae</taxon>
        <taxon>Oxalobacter</taxon>
    </lineage>
</organism>
<dbReference type="InterPro" id="IPR050079">
    <property type="entry name" value="DEAD_box_RNA_helicase"/>
</dbReference>
<evidence type="ECO:0000259" key="15">
    <source>
        <dbReference type="PROSITE" id="PS51195"/>
    </source>
</evidence>
<dbReference type="EC" id="3.6.4.13" evidence="1"/>
<evidence type="ECO:0000256" key="11">
    <source>
        <dbReference type="RuleBase" id="RU000492"/>
    </source>
</evidence>
<proteinExistence type="inferred from homology"/>
<dbReference type="AlphaFoldDB" id="A0A9E9M142"/>
<evidence type="ECO:0000259" key="14">
    <source>
        <dbReference type="PROSITE" id="PS51194"/>
    </source>
</evidence>
<evidence type="ECO:0000256" key="10">
    <source>
        <dbReference type="PROSITE-ProRule" id="PRU00552"/>
    </source>
</evidence>
<evidence type="ECO:0000256" key="8">
    <source>
        <dbReference type="ARBA" id="ARBA00047984"/>
    </source>
</evidence>
<feature type="compositionally biased region" description="Basic and acidic residues" evidence="12">
    <location>
        <begin position="418"/>
        <end position="444"/>
    </location>
</feature>
<evidence type="ECO:0000256" key="5">
    <source>
        <dbReference type="ARBA" id="ARBA00022806"/>
    </source>
</evidence>
<evidence type="ECO:0000256" key="7">
    <source>
        <dbReference type="ARBA" id="ARBA00038437"/>
    </source>
</evidence>
<feature type="region of interest" description="Disordered" evidence="12">
    <location>
        <begin position="391"/>
        <end position="479"/>
    </location>
</feature>
<evidence type="ECO:0000256" key="6">
    <source>
        <dbReference type="ARBA" id="ARBA00022840"/>
    </source>
</evidence>
<accession>A0A9E9M142</accession>
<dbReference type="CDD" id="cd18787">
    <property type="entry name" value="SF2_C_DEAD"/>
    <property type="match status" value="1"/>
</dbReference>
<dbReference type="CDD" id="cd00268">
    <property type="entry name" value="DEADc"/>
    <property type="match status" value="1"/>
</dbReference>
<dbReference type="GO" id="GO:0009266">
    <property type="term" value="P:response to temperature stimulus"/>
    <property type="evidence" value="ECO:0007669"/>
    <property type="project" value="UniProtKB-ARBA"/>
</dbReference>
<dbReference type="Gene3D" id="3.40.50.300">
    <property type="entry name" value="P-loop containing nucleotide triphosphate hydrolases"/>
    <property type="match status" value="2"/>
</dbReference>
<feature type="short sequence motif" description="Q motif" evidence="10">
    <location>
        <begin position="15"/>
        <end position="43"/>
    </location>
</feature>
<evidence type="ECO:0000259" key="13">
    <source>
        <dbReference type="PROSITE" id="PS51192"/>
    </source>
</evidence>
<dbReference type="GO" id="GO:0005524">
    <property type="term" value="F:ATP binding"/>
    <property type="evidence" value="ECO:0007669"/>
    <property type="project" value="UniProtKB-KW"/>
</dbReference>
<keyword evidence="4 11" id="KW-0378">Hydrolase</keyword>
<evidence type="ECO:0000313" key="17">
    <source>
        <dbReference type="Proteomes" id="UP001156215"/>
    </source>
</evidence>
<dbReference type="InterPro" id="IPR001650">
    <property type="entry name" value="Helicase_C-like"/>
</dbReference>
<evidence type="ECO:0000256" key="9">
    <source>
        <dbReference type="ARBA" id="ARBA00074363"/>
    </source>
</evidence>
<feature type="compositionally biased region" description="Basic and acidic residues" evidence="12">
    <location>
        <begin position="453"/>
        <end position="464"/>
    </location>
</feature>
<evidence type="ECO:0000256" key="12">
    <source>
        <dbReference type="SAM" id="MobiDB-lite"/>
    </source>
</evidence>